<reference evidence="5" key="1">
    <citation type="journal article" date="2014" name="Int. J. Syst. Evol. Microbiol.">
        <title>Complete genome sequence of Corynebacterium casei LMG S-19264T (=DSM 44701T), isolated from a smear-ripened cheese.</title>
        <authorList>
            <consortium name="US DOE Joint Genome Institute (JGI-PGF)"/>
            <person name="Walter F."/>
            <person name="Albersmeier A."/>
            <person name="Kalinowski J."/>
            <person name="Ruckert C."/>
        </authorList>
    </citation>
    <scope>NUCLEOTIDE SEQUENCE</scope>
    <source>
        <strain evidence="5">CGMCC 1.12997</strain>
    </source>
</reference>
<keyword evidence="2" id="KW-0378">Hydrolase</keyword>
<dbReference type="Gene3D" id="2.60.40.10">
    <property type="entry name" value="Immunoglobulins"/>
    <property type="match status" value="1"/>
</dbReference>
<dbReference type="InterPro" id="IPR036881">
    <property type="entry name" value="Glyco_hydro_3_C_sf"/>
</dbReference>
<dbReference type="Pfam" id="PF14310">
    <property type="entry name" value="Fn3-like"/>
    <property type="match status" value="1"/>
</dbReference>
<evidence type="ECO:0000256" key="3">
    <source>
        <dbReference type="SAM" id="SignalP"/>
    </source>
</evidence>
<keyword evidence="3" id="KW-0732">Signal</keyword>
<evidence type="ECO:0000259" key="4">
    <source>
        <dbReference type="PROSITE" id="PS51820"/>
    </source>
</evidence>
<keyword evidence="6" id="KW-1185">Reference proteome</keyword>
<dbReference type="GO" id="GO:0008422">
    <property type="term" value="F:beta-glucosidase activity"/>
    <property type="evidence" value="ECO:0007669"/>
    <property type="project" value="UniProtKB-ARBA"/>
</dbReference>
<dbReference type="SUPFAM" id="SSF51445">
    <property type="entry name" value="(Trans)glycosidases"/>
    <property type="match status" value="1"/>
</dbReference>
<accession>A0A917M807</accession>
<dbReference type="Gene3D" id="3.40.50.1700">
    <property type="entry name" value="Glycoside hydrolase family 3 C-terminal domain"/>
    <property type="match status" value="1"/>
</dbReference>
<dbReference type="InterPro" id="IPR017853">
    <property type="entry name" value="GH"/>
</dbReference>
<gene>
    <name evidence="5" type="ORF">GCM10011585_31160</name>
</gene>
<dbReference type="EMBL" id="BMGT01000003">
    <property type="protein sequence ID" value="GGG85078.1"/>
    <property type="molecule type" value="Genomic_DNA"/>
</dbReference>
<dbReference type="InterPro" id="IPR037524">
    <property type="entry name" value="PA14/GLEYA"/>
</dbReference>
<dbReference type="InterPro" id="IPR011658">
    <property type="entry name" value="PA14_dom"/>
</dbReference>
<feature type="chain" id="PRO_5036793986" evidence="3">
    <location>
        <begin position="32"/>
        <end position="843"/>
    </location>
</feature>
<protein>
    <submittedName>
        <fullName evidence="5">Beta-glucosidase</fullName>
    </submittedName>
</protein>
<dbReference type="SUPFAM" id="SSF52279">
    <property type="entry name" value="Beta-D-glucan exohydrolase, C-terminal domain"/>
    <property type="match status" value="1"/>
</dbReference>
<dbReference type="FunFam" id="2.60.40.10:FF:000495">
    <property type="entry name" value="Periplasmic beta-glucosidase"/>
    <property type="match status" value="1"/>
</dbReference>
<comment type="similarity">
    <text evidence="1">Belongs to the glycosyl hydrolase 3 family.</text>
</comment>
<dbReference type="InterPro" id="IPR050288">
    <property type="entry name" value="Cellulose_deg_GH3"/>
</dbReference>
<reference evidence="5" key="2">
    <citation type="submission" date="2020-09" db="EMBL/GenBank/DDBJ databases">
        <authorList>
            <person name="Sun Q."/>
            <person name="Zhou Y."/>
        </authorList>
    </citation>
    <scope>NUCLEOTIDE SEQUENCE</scope>
    <source>
        <strain evidence="5">CGMCC 1.12997</strain>
    </source>
</reference>
<sequence>MQQNLRPRRTSITAALLSTALLCTASLWAQAPQPDTDAMRSRVDAIIAKMTLQQKLEYIGGTGFAVRAMPSLGLPAFEMSDGPYGTRSNAGFPSTTYAAGINLAASWDRDLAARVGEGIGRDARARGVHYMLGPGVDIYRSPRNGRNFEYFGEDPFLAANIAVGYVTGMQSQGVSATIKHYMGNNSEYLRHDSDSIIGERAIREIYLPTFEAAVKKAHVGAIMDSYNFTNGLHMTQNGYFNTEIARKEWGFQGVMMSDWDATYDAVGAANGGLDLEMPTGKFMNPKNLTDAVKSGKVTEATIDEKVRHILMTAERFGWLDRPQTDTSISAYDTKNNATALDAARGGLVLLKNEGKLLPLDKSQLKSILVVGPDAYPGVPVGGGSAGVKPFHTVSPLEGITALAGSGVTVFYDRGVPELTDLVRSTSFVTEAKNGAPGLKFETAPNSATDEPNSHESSIKRWSGYYIAPKSGRYIIAMEAGGEGGRSRVYLDGKLIMDNWKIVRAMQPHLTLQLSAGPHKILAEASGNFPNRILGERPRGSAPDKLPLAIVAEDSIVNAKAKELAAKADVVIVAAGFDGESESEGGDRTFDLPYGQDALIRAMAAANKKTIVDVTSGGNVDSEAWVNQIPGYIESWYAGQDGGTALAEVLFGAVDPSGHLPATFERRAQDNPTFDNYYTEPNSNRINYKEGIFVGYRGYEHNHVKPLFPFGYGLSYTTFKFANLSVTPEDATSSPNVTVSFDVTNTGERAGAEVAQLYISDGHAKVERPEKELKGFDKVTLQPGETKHVTIALDGRSFAYYDTEAKGWHIAPGKFGILVGDSSESLDLKGSVEISKEAAANATF</sequence>
<comment type="caution">
    <text evidence="5">The sequence shown here is derived from an EMBL/GenBank/DDBJ whole genome shotgun (WGS) entry which is preliminary data.</text>
</comment>
<dbReference type="InterPro" id="IPR036962">
    <property type="entry name" value="Glyco_hydro_3_N_sf"/>
</dbReference>
<dbReference type="InterPro" id="IPR002772">
    <property type="entry name" value="Glyco_hydro_3_C"/>
</dbReference>
<evidence type="ECO:0000313" key="6">
    <source>
        <dbReference type="Proteomes" id="UP000647241"/>
    </source>
</evidence>
<dbReference type="AlphaFoldDB" id="A0A917M807"/>
<dbReference type="PRINTS" id="PR00133">
    <property type="entry name" value="GLHYDRLASE3"/>
</dbReference>
<dbReference type="Pfam" id="PF01915">
    <property type="entry name" value="Glyco_hydro_3_C"/>
    <property type="match status" value="1"/>
</dbReference>
<name>A0A917M807_9BACT</name>
<evidence type="ECO:0000256" key="2">
    <source>
        <dbReference type="ARBA" id="ARBA00022801"/>
    </source>
</evidence>
<feature type="signal peptide" evidence="3">
    <location>
        <begin position="1"/>
        <end position="31"/>
    </location>
</feature>
<evidence type="ECO:0000256" key="1">
    <source>
        <dbReference type="ARBA" id="ARBA00005336"/>
    </source>
</evidence>
<dbReference type="InterPro" id="IPR013783">
    <property type="entry name" value="Ig-like_fold"/>
</dbReference>
<dbReference type="Gene3D" id="2.60.120.260">
    <property type="entry name" value="Galactose-binding domain-like"/>
    <property type="match status" value="1"/>
</dbReference>
<dbReference type="RefSeq" id="WP_188555079.1">
    <property type="nucleotide sequence ID" value="NZ_BMGT01000003.1"/>
</dbReference>
<dbReference type="Gene3D" id="3.20.20.300">
    <property type="entry name" value="Glycoside hydrolase, family 3, N-terminal domain"/>
    <property type="match status" value="1"/>
</dbReference>
<dbReference type="Pfam" id="PF00933">
    <property type="entry name" value="Glyco_hydro_3"/>
    <property type="match status" value="1"/>
</dbReference>
<dbReference type="PROSITE" id="PS51820">
    <property type="entry name" value="PA14"/>
    <property type="match status" value="1"/>
</dbReference>
<dbReference type="InterPro" id="IPR026891">
    <property type="entry name" value="Fn3-like"/>
</dbReference>
<feature type="domain" description="PA14" evidence="4">
    <location>
        <begin position="400"/>
        <end position="554"/>
    </location>
</feature>
<evidence type="ECO:0000313" key="5">
    <source>
        <dbReference type="EMBL" id="GGG85078.1"/>
    </source>
</evidence>
<dbReference type="PANTHER" id="PTHR42715:SF10">
    <property type="entry name" value="BETA-GLUCOSIDASE"/>
    <property type="match status" value="1"/>
</dbReference>
<dbReference type="Pfam" id="PF07691">
    <property type="entry name" value="PA14"/>
    <property type="match status" value="1"/>
</dbReference>
<proteinExistence type="inferred from homology"/>
<dbReference type="InterPro" id="IPR001764">
    <property type="entry name" value="Glyco_hydro_3_N"/>
</dbReference>
<dbReference type="Proteomes" id="UP000647241">
    <property type="component" value="Unassembled WGS sequence"/>
</dbReference>
<dbReference type="SMART" id="SM01217">
    <property type="entry name" value="Fn3_like"/>
    <property type="match status" value="1"/>
</dbReference>
<dbReference type="PANTHER" id="PTHR42715">
    <property type="entry name" value="BETA-GLUCOSIDASE"/>
    <property type="match status" value="1"/>
</dbReference>
<organism evidence="5 6">
    <name type="scientific">Edaphobacter dinghuensis</name>
    <dbReference type="NCBI Taxonomy" id="1560005"/>
    <lineage>
        <taxon>Bacteria</taxon>
        <taxon>Pseudomonadati</taxon>
        <taxon>Acidobacteriota</taxon>
        <taxon>Terriglobia</taxon>
        <taxon>Terriglobales</taxon>
        <taxon>Acidobacteriaceae</taxon>
        <taxon>Edaphobacter</taxon>
    </lineage>
</organism>
<dbReference type="GO" id="GO:0005975">
    <property type="term" value="P:carbohydrate metabolic process"/>
    <property type="evidence" value="ECO:0007669"/>
    <property type="project" value="InterPro"/>
</dbReference>